<evidence type="ECO:0000256" key="3">
    <source>
        <dbReference type="ARBA" id="ARBA00022679"/>
    </source>
</evidence>
<dbReference type="PANTHER" id="PTHR22809:SF11">
    <property type="entry name" value="TRNA N(3)-METHYLCYTIDINE METHYLTRANSFERASE METTL2"/>
    <property type="match status" value="1"/>
</dbReference>
<comment type="similarity">
    <text evidence="1 4">Belongs to the methyltransferase superfamily. METL family.</text>
</comment>
<dbReference type="Gene3D" id="3.40.50.150">
    <property type="entry name" value="Vaccinia Virus protein VP39"/>
    <property type="match status" value="1"/>
</dbReference>
<evidence type="ECO:0000259" key="6">
    <source>
        <dbReference type="Pfam" id="PF08242"/>
    </source>
</evidence>
<keyword evidence="2 4" id="KW-0489">Methyltransferase</keyword>
<gene>
    <name evidence="7" type="ORF">g.18442</name>
</gene>
<dbReference type="InterPro" id="IPR026113">
    <property type="entry name" value="METTL2/6/8-like"/>
</dbReference>
<reference evidence="7" key="1">
    <citation type="submission" date="2015-11" db="EMBL/GenBank/DDBJ databases">
        <title>De novo transcriptome assembly of four potential Pierce s Disease insect vectors from Arizona vineyards.</title>
        <authorList>
            <person name="Tassone E.E."/>
        </authorList>
    </citation>
    <scope>NUCLEOTIDE SEQUENCE</scope>
</reference>
<dbReference type="GO" id="GO:0052735">
    <property type="term" value="F:tRNA (cytidine-3-)-methyltransferase activity"/>
    <property type="evidence" value="ECO:0007669"/>
    <property type="project" value="TreeGrafter"/>
</dbReference>
<evidence type="ECO:0000256" key="4">
    <source>
        <dbReference type="PIRNR" id="PIRNR037755"/>
    </source>
</evidence>
<organism evidence="7">
    <name type="scientific">Homalodisca liturata</name>
    <dbReference type="NCBI Taxonomy" id="320908"/>
    <lineage>
        <taxon>Eukaryota</taxon>
        <taxon>Metazoa</taxon>
        <taxon>Ecdysozoa</taxon>
        <taxon>Arthropoda</taxon>
        <taxon>Hexapoda</taxon>
        <taxon>Insecta</taxon>
        <taxon>Pterygota</taxon>
        <taxon>Neoptera</taxon>
        <taxon>Paraneoptera</taxon>
        <taxon>Hemiptera</taxon>
        <taxon>Auchenorrhyncha</taxon>
        <taxon>Membracoidea</taxon>
        <taxon>Cicadellidae</taxon>
        <taxon>Cicadellinae</taxon>
        <taxon>Proconiini</taxon>
        <taxon>Homalodisca</taxon>
    </lineage>
</organism>
<evidence type="ECO:0000256" key="2">
    <source>
        <dbReference type="ARBA" id="ARBA00022603"/>
    </source>
</evidence>
<name>A0A1B6J6F5_9HEMI</name>
<dbReference type="InterPro" id="IPR013217">
    <property type="entry name" value="Methyltransf_12"/>
</dbReference>
<dbReference type="Pfam" id="PF08242">
    <property type="entry name" value="Methyltransf_12"/>
    <property type="match status" value="1"/>
</dbReference>
<dbReference type="InterPro" id="IPR029063">
    <property type="entry name" value="SAM-dependent_MTases_sf"/>
</dbReference>
<dbReference type="AlphaFoldDB" id="A0A1B6J6F5"/>
<dbReference type="SUPFAM" id="SSF53335">
    <property type="entry name" value="S-adenosyl-L-methionine-dependent methyltransferases"/>
    <property type="match status" value="1"/>
</dbReference>
<evidence type="ECO:0000256" key="5">
    <source>
        <dbReference type="SAM" id="MobiDB-lite"/>
    </source>
</evidence>
<dbReference type="CDD" id="cd02440">
    <property type="entry name" value="AdoMet_MTases"/>
    <property type="match status" value="1"/>
</dbReference>
<sequence>MFYCKPATVIMNRKIKSLLCVYKFRLQINLKRLKNNDIKMDNLKRPMFGGRFLEDSSSVFQHNAWDNVEWDAEQEEAARKKVEKQAEKKISDETKKLLTQETDKQWDKFYDIHQNRFFKDRHWLFTEFPELAGDQQKSETPVRVFPSVEDKKSPEELKNRHKSEDAVTVVDVETSSCNSQPASNVLTGSDVHGEDKLTSCEKNESRNYLEIGCGVGNTVFPILEYNIDPNLFVYCCDFSKNAVDILKSHTSYNPSRCEAFVCDVTAEQWNTPFSPGSIDICTLIFVLSAIQPHRMQHVVEQLYHYLRPGGRVLFRDYGRYDMAQLRFKEGQMMEDNFYARKDGTFVYFFTQEEVREMFRKAGFEEEHSHVDRRLQVNRSRQLKMYRIWVQAKFRKPLSPR</sequence>
<evidence type="ECO:0000313" key="7">
    <source>
        <dbReference type="EMBL" id="JAS94741.1"/>
    </source>
</evidence>
<dbReference type="EMBL" id="GECU01012965">
    <property type="protein sequence ID" value="JAS94741.1"/>
    <property type="molecule type" value="Transcribed_RNA"/>
</dbReference>
<feature type="compositionally biased region" description="Basic and acidic residues" evidence="5">
    <location>
        <begin position="148"/>
        <end position="163"/>
    </location>
</feature>
<protein>
    <recommendedName>
        <fullName evidence="4">tRNA N(3)-methylcytidine methyltransferase</fullName>
        <ecNumber evidence="4">2.1.1.-</ecNumber>
    </recommendedName>
</protein>
<proteinExistence type="inferred from homology"/>
<feature type="domain" description="Methyltransferase type 12" evidence="6">
    <location>
        <begin position="209"/>
        <end position="312"/>
    </location>
</feature>
<evidence type="ECO:0000256" key="1">
    <source>
        <dbReference type="ARBA" id="ARBA00009725"/>
    </source>
</evidence>
<dbReference type="PANTHER" id="PTHR22809">
    <property type="entry name" value="METHYLTRANSFERASE-RELATED"/>
    <property type="match status" value="1"/>
</dbReference>
<comment type="function">
    <text evidence="4">S-adenosyl-L-methionine-dependent methyltransferase.</text>
</comment>
<keyword evidence="3 4" id="KW-0808">Transferase</keyword>
<feature type="region of interest" description="Disordered" evidence="5">
    <location>
        <begin position="135"/>
        <end position="163"/>
    </location>
</feature>
<accession>A0A1B6J6F5</accession>
<dbReference type="GO" id="GO:0032259">
    <property type="term" value="P:methylation"/>
    <property type="evidence" value="ECO:0007669"/>
    <property type="project" value="UniProtKB-KW"/>
</dbReference>
<dbReference type="PIRSF" id="PIRSF037755">
    <property type="entry name" value="Mettl2_prd"/>
    <property type="match status" value="1"/>
</dbReference>
<dbReference type="EC" id="2.1.1.-" evidence="4"/>